<protein>
    <submittedName>
        <fullName evidence="1">7284_t:CDS:1</fullName>
    </submittedName>
</protein>
<reference evidence="1" key="1">
    <citation type="submission" date="2021-06" db="EMBL/GenBank/DDBJ databases">
        <authorList>
            <person name="Kallberg Y."/>
            <person name="Tangrot J."/>
            <person name="Rosling A."/>
        </authorList>
    </citation>
    <scope>NUCLEOTIDE SEQUENCE</scope>
    <source>
        <strain evidence="1">IN212</strain>
    </source>
</reference>
<dbReference type="Proteomes" id="UP000789396">
    <property type="component" value="Unassembled WGS sequence"/>
</dbReference>
<proteinExistence type="predicted"/>
<accession>A0A9N9NI92</accession>
<dbReference type="EMBL" id="CAJVPZ010029058">
    <property type="protein sequence ID" value="CAG8733129.1"/>
    <property type="molecule type" value="Genomic_DNA"/>
</dbReference>
<feature type="non-terminal residue" evidence="1">
    <location>
        <position position="1"/>
    </location>
</feature>
<dbReference type="AlphaFoldDB" id="A0A9N9NI92"/>
<comment type="caution">
    <text evidence="1">The sequence shown here is derived from an EMBL/GenBank/DDBJ whole genome shotgun (WGS) entry which is preliminary data.</text>
</comment>
<name>A0A9N9NI92_9GLOM</name>
<sequence>EVLLQQKEKVIEEDSLVRHNTKGYWKPTQKPKFYGIILDMVKGEVKVLEDKPKNKEIIKNPINDL</sequence>
<evidence type="ECO:0000313" key="2">
    <source>
        <dbReference type="Proteomes" id="UP000789396"/>
    </source>
</evidence>
<organism evidence="1 2">
    <name type="scientific">Racocetra fulgida</name>
    <dbReference type="NCBI Taxonomy" id="60492"/>
    <lineage>
        <taxon>Eukaryota</taxon>
        <taxon>Fungi</taxon>
        <taxon>Fungi incertae sedis</taxon>
        <taxon>Mucoromycota</taxon>
        <taxon>Glomeromycotina</taxon>
        <taxon>Glomeromycetes</taxon>
        <taxon>Diversisporales</taxon>
        <taxon>Gigasporaceae</taxon>
        <taxon>Racocetra</taxon>
    </lineage>
</organism>
<gene>
    <name evidence="1" type="ORF">RFULGI_LOCUS12295</name>
</gene>
<evidence type="ECO:0000313" key="1">
    <source>
        <dbReference type="EMBL" id="CAG8733129.1"/>
    </source>
</evidence>
<keyword evidence="2" id="KW-1185">Reference proteome</keyword>